<gene>
    <name evidence="1" type="ORF">ACFONJ_16045</name>
</gene>
<dbReference type="Proteomes" id="UP001595735">
    <property type="component" value="Unassembled WGS sequence"/>
</dbReference>
<reference evidence="2" key="1">
    <citation type="journal article" date="2019" name="Int. J. Syst. Evol. Microbiol.">
        <title>The Global Catalogue of Microorganisms (GCM) 10K type strain sequencing project: providing services to taxonomists for standard genome sequencing and annotation.</title>
        <authorList>
            <consortium name="The Broad Institute Genomics Platform"/>
            <consortium name="The Broad Institute Genome Sequencing Center for Infectious Disease"/>
            <person name="Wu L."/>
            <person name="Ma J."/>
        </authorList>
    </citation>
    <scope>NUCLEOTIDE SEQUENCE [LARGE SCALE GENOMIC DNA]</scope>
    <source>
        <strain evidence="2">CECT 7798</strain>
    </source>
</reference>
<dbReference type="Gene3D" id="3.30.559.10">
    <property type="entry name" value="Chloramphenicol acetyltransferase-like domain"/>
    <property type="match status" value="1"/>
</dbReference>
<accession>A0ABV7XXD7</accession>
<sequence length="208" mass="23852">MKIIDLEQWNRKEHFEFFSKMANPYFGFTTEVDCTKAFDTAKEKGYSFFAYYYHKSMVAVNTIDELKLRIIDGQVVQFDTVHAGSTIGRPDGTFGFSFTHFSEAFEEFNAALQNEIKGVHESSGLRLSNERLGKDHIRHTTIPWFSFSALLHPTDLNTGESIPKISFGKFSIRDGRKYLPVSIEVHHGLADGIHIANYLKEFQKQLDL</sequence>
<dbReference type="PANTHER" id="PTHR38474:SF1">
    <property type="entry name" value="SLR0299 PROTEIN"/>
    <property type="match status" value="1"/>
</dbReference>
<name>A0ABV7XXD7_9FLAO</name>
<protein>
    <submittedName>
        <fullName evidence="1">CatA-like O-acetyltransferase</fullName>
    </submittedName>
</protein>
<dbReference type="EMBL" id="JBHRYO010000002">
    <property type="protein sequence ID" value="MFC3757490.1"/>
    <property type="molecule type" value="Genomic_DNA"/>
</dbReference>
<dbReference type="InterPro" id="IPR001707">
    <property type="entry name" value="Cmp_AcTrfase"/>
</dbReference>
<dbReference type="RefSeq" id="WP_290298669.1">
    <property type="nucleotide sequence ID" value="NZ_JAUFQR010000001.1"/>
</dbReference>
<dbReference type="PIRSF" id="PIRSF000440">
    <property type="entry name" value="CAT"/>
    <property type="match status" value="1"/>
</dbReference>
<evidence type="ECO:0000313" key="2">
    <source>
        <dbReference type="Proteomes" id="UP001595735"/>
    </source>
</evidence>
<dbReference type="InterPro" id="IPR023213">
    <property type="entry name" value="CAT-like_dom_sf"/>
</dbReference>
<evidence type="ECO:0000313" key="1">
    <source>
        <dbReference type="EMBL" id="MFC3757490.1"/>
    </source>
</evidence>
<proteinExistence type="predicted"/>
<dbReference type="Pfam" id="PF00302">
    <property type="entry name" value="CAT"/>
    <property type="match status" value="1"/>
</dbReference>
<dbReference type="SMART" id="SM01059">
    <property type="entry name" value="CAT"/>
    <property type="match status" value="1"/>
</dbReference>
<dbReference type="PANTHER" id="PTHR38474">
    <property type="entry name" value="SLR0299 PROTEIN"/>
    <property type="match status" value="1"/>
</dbReference>
<organism evidence="1 2">
    <name type="scientific">Chryseobacterium tructae</name>
    <dbReference type="NCBI Taxonomy" id="1037380"/>
    <lineage>
        <taxon>Bacteria</taxon>
        <taxon>Pseudomonadati</taxon>
        <taxon>Bacteroidota</taxon>
        <taxon>Flavobacteriia</taxon>
        <taxon>Flavobacteriales</taxon>
        <taxon>Weeksellaceae</taxon>
        <taxon>Chryseobacterium group</taxon>
        <taxon>Chryseobacterium</taxon>
    </lineage>
</organism>
<keyword evidence="2" id="KW-1185">Reference proteome</keyword>
<comment type="caution">
    <text evidence="1">The sequence shown here is derived from an EMBL/GenBank/DDBJ whole genome shotgun (WGS) entry which is preliminary data.</text>
</comment>
<dbReference type="SUPFAM" id="SSF52777">
    <property type="entry name" value="CoA-dependent acyltransferases"/>
    <property type="match status" value="1"/>
</dbReference>